<name>A0ABQ5S1I3_9CHLO</name>
<feature type="non-terminal residue" evidence="1">
    <location>
        <position position="254"/>
    </location>
</feature>
<accession>A0ABQ5S1I3</accession>
<dbReference type="EMBL" id="BSDZ01000014">
    <property type="protein sequence ID" value="GLI63126.1"/>
    <property type="molecule type" value="Genomic_DNA"/>
</dbReference>
<reference evidence="1 2" key="1">
    <citation type="journal article" date="2023" name="IScience">
        <title>Expanded male sex-determining region conserved during the evolution of homothallism in the green alga Volvox.</title>
        <authorList>
            <person name="Yamamoto K."/>
            <person name="Matsuzaki R."/>
            <person name="Mahakham W."/>
            <person name="Heman W."/>
            <person name="Sekimoto H."/>
            <person name="Kawachi M."/>
            <person name="Minakuchi Y."/>
            <person name="Toyoda A."/>
            <person name="Nozaki H."/>
        </authorList>
    </citation>
    <scope>NUCLEOTIDE SEQUENCE [LARGE SCALE GENOMIC DNA]</scope>
    <source>
        <strain evidence="1 2">NIES-4468</strain>
    </source>
</reference>
<protein>
    <submittedName>
        <fullName evidence="1">Uncharacterized protein</fullName>
    </submittedName>
</protein>
<evidence type="ECO:0000313" key="1">
    <source>
        <dbReference type="EMBL" id="GLI63126.1"/>
    </source>
</evidence>
<evidence type="ECO:0000313" key="2">
    <source>
        <dbReference type="Proteomes" id="UP001165090"/>
    </source>
</evidence>
<proteinExistence type="predicted"/>
<gene>
    <name evidence="1" type="ORF">VaNZ11_006033</name>
</gene>
<keyword evidence="2" id="KW-1185">Reference proteome</keyword>
<comment type="caution">
    <text evidence="1">The sequence shown here is derived from an EMBL/GenBank/DDBJ whole genome shotgun (WGS) entry which is preliminary data.</text>
</comment>
<organism evidence="1 2">
    <name type="scientific">Volvox africanus</name>
    <dbReference type="NCBI Taxonomy" id="51714"/>
    <lineage>
        <taxon>Eukaryota</taxon>
        <taxon>Viridiplantae</taxon>
        <taxon>Chlorophyta</taxon>
        <taxon>core chlorophytes</taxon>
        <taxon>Chlorophyceae</taxon>
        <taxon>CS clade</taxon>
        <taxon>Chlamydomonadales</taxon>
        <taxon>Volvocaceae</taxon>
        <taxon>Volvox</taxon>
    </lineage>
</organism>
<dbReference type="Proteomes" id="UP001165090">
    <property type="component" value="Unassembled WGS sequence"/>
</dbReference>
<sequence length="254" mass="27312">MATKTFRLTKNGLPGGGWYLKTVKNTLVFALVSATTIWAQPTTVSLSDVFSDAKLGPLASRTYVVSNSTEFFNVTSNINVSGQASPFNGGTTIVDLSGVLAVNMTFRPITVWNGALLRLSNLNLRVSPLPATYAVGTSLIKQVFRLINGGRVELENVLIEAYSCSDLETIMRSLCLVTPTKTNWKYNTTGLQILNGLLLYGKAGMPVSEAATYTMAAEMEVLVTLTNCRVTCPAGGLKPPWVCTATYTTGSKDF</sequence>